<dbReference type="Proteomes" id="UP000290932">
    <property type="component" value="Unassembled WGS sequence"/>
</dbReference>
<dbReference type="EMBL" id="LHQS01000001">
    <property type="protein sequence ID" value="RXE57006.1"/>
    <property type="molecule type" value="Genomic_DNA"/>
</dbReference>
<sequence length="218" mass="23707">MGIYTILHSAVSIDGRLDWFSADIGLYYECAAHWQVDAVLAGSETMLAAEVLFPESPVEEGGDVPPADLPLLVVPDSKGRIAAWDRWRRAPYWRDIVVLCSDATPRAYLECLERAGIDCIVAGADRVDLRAALGELERRYGVTTLRVDSGGTLSGVLLREGLVDEVSLLVHPALVGGISPRSFFRAPDPVSPDAVIPCRLAHVGQLRGDIVWLRYTVG</sequence>
<comment type="caution">
    <text evidence="5">The sequence shown here is derived from an EMBL/GenBank/DDBJ whole genome shotgun (WGS) entry which is preliminary data.</text>
</comment>
<keyword evidence="6" id="KW-1185">Reference proteome</keyword>
<dbReference type="PANTHER" id="PTHR38011:SF7">
    <property type="entry name" value="2,5-DIAMINO-6-RIBOSYLAMINO-4(3H)-PYRIMIDINONE 5'-PHOSPHATE REDUCTASE"/>
    <property type="match status" value="1"/>
</dbReference>
<dbReference type="PANTHER" id="PTHR38011">
    <property type="entry name" value="DIHYDROFOLATE REDUCTASE FAMILY PROTEIN (AFU_ORTHOLOGUE AFUA_8G06820)"/>
    <property type="match status" value="1"/>
</dbReference>
<evidence type="ECO:0000259" key="4">
    <source>
        <dbReference type="Pfam" id="PF01872"/>
    </source>
</evidence>
<keyword evidence="2" id="KW-0521">NADP</keyword>
<reference evidence="5 6" key="1">
    <citation type="journal article" date="2015" name="Int. J. Syst. Evol. Microbiol.">
        <title>Methanoculleus taiwanensis sp. nov., a methanogen isolated from deep marine sediment at the deformation front area near Taiwan.</title>
        <authorList>
            <person name="Weng C.Y."/>
            <person name="Chen S.C."/>
            <person name="Lai M.C."/>
            <person name="Wu S.Y."/>
            <person name="Lin S."/>
            <person name="Yang T.F."/>
            <person name="Chen P.C."/>
        </authorList>
    </citation>
    <scope>NUCLEOTIDE SEQUENCE [LARGE SCALE GENOMIC DNA]</scope>
    <source>
        <strain evidence="5 6">CYW4</strain>
    </source>
</reference>
<dbReference type="InterPro" id="IPR002734">
    <property type="entry name" value="RibDG_C"/>
</dbReference>
<dbReference type="GO" id="GO:0009231">
    <property type="term" value="P:riboflavin biosynthetic process"/>
    <property type="evidence" value="ECO:0007669"/>
    <property type="project" value="InterPro"/>
</dbReference>
<gene>
    <name evidence="5" type="ORF">ABH15_02400</name>
</gene>
<dbReference type="Gene3D" id="3.40.430.10">
    <property type="entry name" value="Dihydrofolate Reductase, subunit A"/>
    <property type="match status" value="1"/>
</dbReference>
<dbReference type="OrthoDB" id="68340at2157"/>
<dbReference type="Pfam" id="PF01872">
    <property type="entry name" value="RibD_C"/>
    <property type="match status" value="1"/>
</dbReference>
<feature type="domain" description="Bacterial bifunctional deaminase-reductase C-terminal" evidence="4">
    <location>
        <begin position="5"/>
        <end position="210"/>
    </location>
</feature>
<dbReference type="InterPro" id="IPR024072">
    <property type="entry name" value="DHFR-like_dom_sf"/>
</dbReference>
<dbReference type="RefSeq" id="WP_128692760.1">
    <property type="nucleotide sequence ID" value="NZ_LHQS01000001.1"/>
</dbReference>
<keyword evidence="3" id="KW-0560">Oxidoreductase</keyword>
<dbReference type="InterPro" id="IPR050765">
    <property type="entry name" value="Riboflavin_Biosynth_HTPR"/>
</dbReference>
<evidence type="ECO:0000256" key="3">
    <source>
        <dbReference type="ARBA" id="ARBA00023002"/>
    </source>
</evidence>
<evidence type="ECO:0000256" key="1">
    <source>
        <dbReference type="ARBA" id="ARBA00005104"/>
    </source>
</evidence>
<name>A0A498H5I5_9EURY</name>
<dbReference type="SUPFAM" id="SSF53597">
    <property type="entry name" value="Dihydrofolate reductase-like"/>
    <property type="match status" value="1"/>
</dbReference>
<organism evidence="5 6">
    <name type="scientific">Methanoculleus taiwanensis</name>
    <dbReference type="NCBI Taxonomy" id="1550565"/>
    <lineage>
        <taxon>Archaea</taxon>
        <taxon>Methanobacteriati</taxon>
        <taxon>Methanobacteriota</taxon>
        <taxon>Stenosarchaea group</taxon>
        <taxon>Methanomicrobia</taxon>
        <taxon>Methanomicrobiales</taxon>
        <taxon>Methanomicrobiaceae</taxon>
        <taxon>Methanoculleus</taxon>
    </lineage>
</organism>
<dbReference type="GO" id="GO:0008703">
    <property type="term" value="F:5-amino-6-(5-phosphoribosylamino)uracil reductase activity"/>
    <property type="evidence" value="ECO:0007669"/>
    <property type="project" value="InterPro"/>
</dbReference>
<proteinExistence type="predicted"/>
<comment type="pathway">
    <text evidence="1">Cofactor biosynthesis; riboflavin biosynthesis.</text>
</comment>
<dbReference type="AlphaFoldDB" id="A0A498H5I5"/>
<evidence type="ECO:0000256" key="2">
    <source>
        <dbReference type="ARBA" id="ARBA00022857"/>
    </source>
</evidence>
<protein>
    <recommendedName>
        <fullName evidence="4">Bacterial bifunctional deaminase-reductase C-terminal domain-containing protein</fullName>
    </recommendedName>
</protein>
<evidence type="ECO:0000313" key="6">
    <source>
        <dbReference type="Proteomes" id="UP000290932"/>
    </source>
</evidence>
<accession>A0A498H5I5</accession>
<evidence type="ECO:0000313" key="5">
    <source>
        <dbReference type="EMBL" id="RXE57006.1"/>
    </source>
</evidence>